<dbReference type="InterPro" id="IPR034756">
    <property type="entry name" value="T2SSM_b"/>
</dbReference>
<keyword evidence="2" id="KW-0472">Membrane</keyword>
<dbReference type="AlphaFoldDB" id="A0A9W6FSN0"/>
<dbReference type="EMBL" id="BSDR01000001">
    <property type="protein sequence ID" value="GLI34772.1"/>
    <property type="molecule type" value="Genomic_DNA"/>
</dbReference>
<dbReference type="InterPro" id="IPR014717">
    <property type="entry name" value="Transl_elong_EF1B/ribsomal_bS6"/>
</dbReference>
<comment type="caution">
    <text evidence="3">The sequence shown here is derived from an EMBL/GenBank/DDBJ whole genome shotgun (WGS) entry which is preliminary data.</text>
</comment>
<evidence type="ECO:0000256" key="2">
    <source>
        <dbReference type="SAM" id="Phobius"/>
    </source>
</evidence>
<reference evidence="3" key="1">
    <citation type="submission" date="2022-12" db="EMBL/GenBank/DDBJ databases">
        <title>Reference genome sequencing for broad-spectrum identification of bacterial and archaeal isolates by mass spectrometry.</title>
        <authorList>
            <person name="Sekiguchi Y."/>
            <person name="Tourlousse D.M."/>
        </authorList>
    </citation>
    <scope>NUCLEOTIDE SEQUENCE</scope>
    <source>
        <strain evidence="3">ASRB1</strain>
    </source>
</reference>
<dbReference type="Pfam" id="PF10741">
    <property type="entry name" value="T2SSM_b"/>
    <property type="match status" value="1"/>
</dbReference>
<feature type="transmembrane region" description="Helical" evidence="2">
    <location>
        <begin position="50"/>
        <end position="69"/>
    </location>
</feature>
<sequence length="229" mass="26887">MQRWQALWKQTKRRGKKFPSTARKPLQFRKVTDIMEYRFPTSAELKKNRLSIGIVAATLLFLLVVYFLWLDPMDSEKADLKTKVKQQTELVKKYQEKLNQAQSIKDNLVKKESELKEMQKRLYRGNDPYQLAASLGNMLSSHGDSSKKLDIKTYQVLASKEYGLYQEVHLRFNFMTSIEGLQYFLERVRNFETAMLVQEINIQRIQRKSGPDLVINVILSALMEKKEKS</sequence>
<keyword evidence="2" id="KW-1133">Transmembrane helix</keyword>
<organism evidence="3 4">
    <name type="scientific">Desulforhabdus amnigena</name>
    <dbReference type="NCBI Taxonomy" id="40218"/>
    <lineage>
        <taxon>Bacteria</taxon>
        <taxon>Pseudomonadati</taxon>
        <taxon>Thermodesulfobacteriota</taxon>
        <taxon>Syntrophobacteria</taxon>
        <taxon>Syntrophobacterales</taxon>
        <taxon>Syntrophobacteraceae</taxon>
        <taxon>Desulforhabdus</taxon>
    </lineage>
</organism>
<keyword evidence="1" id="KW-0175">Coiled coil</keyword>
<protein>
    <recommendedName>
        <fullName evidence="5">Type 4a pilus biogenesis protein PilO</fullName>
    </recommendedName>
</protein>
<evidence type="ECO:0000256" key="1">
    <source>
        <dbReference type="SAM" id="Coils"/>
    </source>
</evidence>
<accession>A0A9W6FSN0</accession>
<gene>
    <name evidence="3" type="ORF">DAMNIGENAA_22050</name>
</gene>
<evidence type="ECO:0000313" key="3">
    <source>
        <dbReference type="EMBL" id="GLI34772.1"/>
    </source>
</evidence>
<dbReference type="Gene3D" id="3.30.70.60">
    <property type="match status" value="1"/>
</dbReference>
<dbReference type="Proteomes" id="UP001144372">
    <property type="component" value="Unassembled WGS sequence"/>
</dbReference>
<name>A0A9W6FSN0_9BACT</name>
<keyword evidence="2" id="KW-0812">Transmembrane</keyword>
<proteinExistence type="predicted"/>
<evidence type="ECO:0000313" key="4">
    <source>
        <dbReference type="Proteomes" id="UP001144372"/>
    </source>
</evidence>
<keyword evidence="4" id="KW-1185">Reference proteome</keyword>
<evidence type="ECO:0008006" key="5">
    <source>
        <dbReference type="Google" id="ProtNLM"/>
    </source>
</evidence>
<feature type="coiled-coil region" evidence="1">
    <location>
        <begin position="77"/>
        <end position="121"/>
    </location>
</feature>